<evidence type="ECO:0000256" key="1">
    <source>
        <dbReference type="SAM" id="Phobius"/>
    </source>
</evidence>
<keyword evidence="1" id="KW-0472">Membrane</keyword>
<sequence length="217" mass="25446">MSYEEYTKEKILKPLNIDLTQSGFRLADVKNRDDLVYPGRTVRSVYGHRRLLYDYFTAESLPFVYMIYPSLLHISFFIFPTYPAGLLRMLAHDLSKFLRMLMNNGYPLLHSFSIIEIKKVVDDENICQYNPANTNNSFPPSIQFGLVWNWRIMDDSRRFICQRGTNLDSTHLMMINDKNTIEVIILSNGNRTLENQFSTKVYNTLANIQLMLFDCLE</sequence>
<feature type="non-terminal residue" evidence="3">
    <location>
        <position position="1"/>
    </location>
</feature>
<keyword evidence="1" id="KW-0812">Transmembrane</keyword>
<dbReference type="Pfam" id="PF00144">
    <property type="entry name" value="Beta-lactamase"/>
    <property type="match status" value="1"/>
</dbReference>
<accession>A0A821UP69</accession>
<dbReference type="EMBL" id="CAJOBR010009472">
    <property type="protein sequence ID" value="CAF4893333.1"/>
    <property type="molecule type" value="Genomic_DNA"/>
</dbReference>
<evidence type="ECO:0000313" key="4">
    <source>
        <dbReference type="Proteomes" id="UP000663848"/>
    </source>
</evidence>
<name>A0A821UP69_9BILA</name>
<dbReference type="Proteomes" id="UP000663848">
    <property type="component" value="Unassembled WGS sequence"/>
</dbReference>
<evidence type="ECO:0000259" key="2">
    <source>
        <dbReference type="Pfam" id="PF00144"/>
    </source>
</evidence>
<dbReference type="AlphaFoldDB" id="A0A821UP69"/>
<proteinExistence type="predicted"/>
<dbReference type="SUPFAM" id="SSF56601">
    <property type="entry name" value="beta-lactamase/transpeptidase-like"/>
    <property type="match status" value="1"/>
</dbReference>
<feature type="domain" description="Beta-lactamase-related" evidence="2">
    <location>
        <begin position="1"/>
        <end position="196"/>
    </location>
</feature>
<evidence type="ECO:0000313" key="3">
    <source>
        <dbReference type="EMBL" id="CAF4893333.1"/>
    </source>
</evidence>
<dbReference type="Gene3D" id="3.40.710.10">
    <property type="entry name" value="DD-peptidase/beta-lactamase superfamily"/>
    <property type="match status" value="1"/>
</dbReference>
<protein>
    <recommendedName>
        <fullName evidence="2">Beta-lactamase-related domain-containing protein</fullName>
    </recommendedName>
</protein>
<dbReference type="InterPro" id="IPR012338">
    <property type="entry name" value="Beta-lactam/transpept-like"/>
</dbReference>
<comment type="caution">
    <text evidence="3">The sequence shown here is derived from an EMBL/GenBank/DDBJ whole genome shotgun (WGS) entry which is preliminary data.</text>
</comment>
<dbReference type="InterPro" id="IPR001466">
    <property type="entry name" value="Beta-lactam-related"/>
</dbReference>
<gene>
    <name evidence="3" type="ORF">QYT958_LOCUS30266</name>
</gene>
<organism evidence="3 4">
    <name type="scientific">Rotaria socialis</name>
    <dbReference type="NCBI Taxonomy" id="392032"/>
    <lineage>
        <taxon>Eukaryota</taxon>
        <taxon>Metazoa</taxon>
        <taxon>Spiralia</taxon>
        <taxon>Gnathifera</taxon>
        <taxon>Rotifera</taxon>
        <taxon>Eurotatoria</taxon>
        <taxon>Bdelloidea</taxon>
        <taxon>Philodinida</taxon>
        <taxon>Philodinidae</taxon>
        <taxon>Rotaria</taxon>
    </lineage>
</organism>
<reference evidence="3" key="1">
    <citation type="submission" date="2021-02" db="EMBL/GenBank/DDBJ databases">
        <authorList>
            <person name="Nowell W R."/>
        </authorList>
    </citation>
    <scope>NUCLEOTIDE SEQUENCE</scope>
</reference>
<feature type="transmembrane region" description="Helical" evidence="1">
    <location>
        <begin position="71"/>
        <end position="91"/>
    </location>
</feature>
<keyword evidence="1" id="KW-1133">Transmembrane helix</keyword>